<dbReference type="EMBL" id="JACBYW010000005">
    <property type="protein sequence ID" value="NYH79698.1"/>
    <property type="molecule type" value="Genomic_DNA"/>
</dbReference>
<gene>
    <name evidence="2" type="ORF">FHR84_003036</name>
</gene>
<comment type="caution">
    <text evidence="2">The sequence shown here is derived from an EMBL/GenBank/DDBJ whole genome shotgun (WGS) entry which is preliminary data.</text>
</comment>
<dbReference type="CDD" id="cd16282">
    <property type="entry name" value="metallo-hydrolase-like_MBL-fold"/>
    <property type="match status" value="1"/>
</dbReference>
<proteinExistence type="predicted"/>
<keyword evidence="2" id="KW-0378">Hydrolase</keyword>
<dbReference type="SUPFAM" id="SSF56281">
    <property type="entry name" value="Metallo-hydrolase/oxidoreductase"/>
    <property type="match status" value="1"/>
</dbReference>
<organism evidence="2 3">
    <name type="scientific">Actinopolyspora biskrensis</name>
    <dbReference type="NCBI Taxonomy" id="1470178"/>
    <lineage>
        <taxon>Bacteria</taxon>
        <taxon>Bacillati</taxon>
        <taxon>Actinomycetota</taxon>
        <taxon>Actinomycetes</taxon>
        <taxon>Actinopolysporales</taxon>
        <taxon>Actinopolysporaceae</taxon>
        <taxon>Actinopolyspora</taxon>
    </lineage>
</organism>
<protein>
    <submittedName>
        <fullName evidence="2">Glyoxylase-like metal-dependent hydrolase (Beta-lactamase superfamily II)</fullName>
    </submittedName>
</protein>
<dbReference type="Pfam" id="PF00753">
    <property type="entry name" value="Lactamase_B"/>
    <property type="match status" value="1"/>
</dbReference>
<dbReference type="InterPro" id="IPR050855">
    <property type="entry name" value="NDM-1-like"/>
</dbReference>
<dbReference type="PANTHER" id="PTHR42951">
    <property type="entry name" value="METALLO-BETA-LACTAMASE DOMAIN-CONTAINING"/>
    <property type="match status" value="1"/>
</dbReference>
<accession>A0A852YZT4</accession>
<keyword evidence="3" id="KW-1185">Reference proteome</keyword>
<sequence>MTGEDVVRWRELADGVLIRRYAELDLTVGLVLGDEQALVVDARGDRAQGEELAAAVRAVTALPWQLVLTHAHFDHCFGAAAFGQEPRWAHVNFPAHLERTVDLQRAEWVEHYRASGDRERAEALANTEVRSPNRLVDDPVELDLGNRTARLAHPGPGHTDHDLIVSVRDASVLFAGDLLESGAAPDFGDARPLDWPGTLDVALRGGPERIVAGHGTPMSRRQAAEQRDELRAVAELCAAYSRGGITAEEAVERGPYPPETMRTALGRVDRG</sequence>
<feature type="domain" description="Metallo-beta-lactamase" evidence="1">
    <location>
        <begin position="25"/>
        <end position="214"/>
    </location>
</feature>
<dbReference type="GO" id="GO:0016787">
    <property type="term" value="F:hydrolase activity"/>
    <property type="evidence" value="ECO:0007669"/>
    <property type="project" value="UniProtKB-KW"/>
</dbReference>
<evidence type="ECO:0000313" key="3">
    <source>
        <dbReference type="Proteomes" id="UP000548304"/>
    </source>
</evidence>
<dbReference type="PANTHER" id="PTHR42951:SF4">
    <property type="entry name" value="ACYL-COENZYME A THIOESTERASE MBLAC2"/>
    <property type="match status" value="1"/>
</dbReference>
<reference evidence="2 3" key="1">
    <citation type="submission" date="2020-07" db="EMBL/GenBank/DDBJ databases">
        <title>Genomic Encyclopedia of Type Strains, Phase III (KMG-III): the genomes of soil and plant-associated and newly described type strains.</title>
        <authorList>
            <person name="Whitman W."/>
        </authorList>
    </citation>
    <scope>NUCLEOTIDE SEQUENCE [LARGE SCALE GENOMIC DNA]</scope>
    <source>
        <strain evidence="2 3">CECT 8576</strain>
    </source>
</reference>
<evidence type="ECO:0000259" key="1">
    <source>
        <dbReference type="SMART" id="SM00849"/>
    </source>
</evidence>
<dbReference type="InterPro" id="IPR001279">
    <property type="entry name" value="Metallo-B-lactamas"/>
</dbReference>
<name>A0A852YZT4_9ACTN</name>
<dbReference type="AlphaFoldDB" id="A0A852YZT4"/>
<dbReference type="Proteomes" id="UP000548304">
    <property type="component" value="Unassembled WGS sequence"/>
</dbReference>
<dbReference type="RefSeq" id="WP_179536085.1">
    <property type="nucleotide sequence ID" value="NZ_JACBYW010000005.1"/>
</dbReference>
<dbReference type="Gene3D" id="3.60.15.10">
    <property type="entry name" value="Ribonuclease Z/Hydroxyacylglutathione hydrolase-like"/>
    <property type="match status" value="1"/>
</dbReference>
<dbReference type="InterPro" id="IPR036866">
    <property type="entry name" value="RibonucZ/Hydroxyglut_hydro"/>
</dbReference>
<evidence type="ECO:0000313" key="2">
    <source>
        <dbReference type="EMBL" id="NYH79698.1"/>
    </source>
</evidence>
<dbReference type="SMART" id="SM00849">
    <property type="entry name" value="Lactamase_B"/>
    <property type="match status" value="1"/>
</dbReference>